<dbReference type="Proteomes" id="UP000325849">
    <property type="component" value="Unassembled WGS sequence"/>
</dbReference>
<organism evidence="2 3">
    <name type="scientific">Streptomyces adustus</name>
    <dbReference type="NCBI Taxonomy" id="1609272"/>
    <lineage>
        <taxon>Bacteria</taxon>
        <taxon>Bacillati</taxon>
        <taxon>Actinomycetota</taxon>
        <taxon>Actinomycetes</taxon>
        <taxon>Kitasatosporales</taxon>
        <taxon>Streptomycetaceae</taxon>
        <taxon>Streptomyces</taxon>
    </lineage>
</organism>
<evidence type="ECO:0000313" key="2">
    <source>
        <dbReference type="EMBL" id="MPY32184.1"/>
    </source>
</evidence>
<protein>
    <submittedName>
        <fullName evidence="2">Uncharacterized protein</fullName>
    </submittedName>
</protein>
<feature type="compositionally biased region" description="Basic and acidic residues" evidence="1">
    <location>
        <begin position="51"/>
        <end position="63"/>
    </location>
</feature>
<accession>A0A5N8VDR5</accession>
<comment type="caution">
    <text evidence="2">The sequence shown here is derived from an EMBL/GenBank/DDBJ whole genome shotgun (WGS) entry which is preliminary data.</text>
</comment>
<feature type="region of interest" description="Disordered" evidence="1">
    <location>
        <begin position="1"/>
        <end position="63"/>
    </location>
</feature>
<feature type="compositionally biased region" description="Polar residues" evidence="1">
    <location>
        <begin position="1"/>
        <end position="15"/>
    </location>
</feature>
<name>A0A5N8VDR5_9ACTN</name>
<sequence length="63" mass="6603">MPATEPQAQSAQRGSTLRGLSLHGSSTRGPSMRELLASCAAADAISTPPRAPDDLTERRREAA</sequence>
<evidence type="ECO:0000256" key="1">
    <source>
        <dbReference type="SAM" id="MobiDB-lite"/>
    </source>
</evidence>
<evidence type="ECO:0000313" key="3">
    <source>
        <dbReference type="Proteomes" id="UP000325849"/>
    </source>
</evidence>
<keyword evidence="3" id="KW-1185">Reference proteome</keyword>
<dbReference type="OrthoDB" id="4290834at2"/>
<gene>
    <name evidence="2" type="ORF">FNH09_13075</name>
</gene>
<dbReference type="RefSeq" id="WP_152887352.1">
    <property type="nucleotide sequence ID" value="NZ_JBHJTU010000007.1"/>
</dbReference>
<dbReference type="EMBL" id="VJZD01000041">
    <property type="protein sequence ID" value="MPY32184.1"/>
    <property type="molecule type" value="Genomic_DNA"/>
</dbReference>
<reference evidence="2 3" key="1">
    <citation type="submission" date="2019-07" db="EMBL/GenBank/DDBJ databases">
        <title>New species of Amycolatopsis and Streptomyces.</title>
        <authorList>
            <person name="Duangmal K."/>
            <person name="Teo W.F.A."/>
            <person name="Lipun K."/>
        </authorList>
    </citation>
    <scope>NUCLEOTIDE SEQUENCE [LARGE SCALE GENOMIC DNA]</scope>
    <source>
        <strain evidence="2 3">NBRC 109810</strain>
    </source>
</reference>
<dbReference type="AlphaFoldDB" id="A0A5N8VDR5"/>
<proteinExistence type="predicted"/>